<gene>
    <name evidence="2" type="ORF">SAMN02746066_04370</name>
</gene>
<name>A0A1M7NDL4_9FIRM</name>
<dbReference type="AlphaFoldDB" id="A0A1M7NDL4"/>
<evidence type="ECO:0000313" key="2">
    <source>
        <dbReference type="EMBL" id="SHN01403.1"/>
    </source>
</evidence>
<dbReference type="EMBL" id="FRCP01000027">
    <property type="protein sequence ID" value="SHN01403.1"/>
    <property type="molecule type" value="Genomic_DNA"/>
</dbReference>
<protein>
    <submittedName>
        <fullName evidence="2">Uncharacterized protein</fullName>
    </submittedName>
</protein>
<feature type="compositionally biased region" description="Polar residues" evidence="1">
    <location>
        <begin position="1"/>
        <end position="17"/>
    </location>
</feature>
<dbReference type="STRING" id="1120996.SAMN02746066_04370"/>
<sequence>MSINRISKQNGVATQLHQKPRDCGYGGKEYKKPFEQCLVDEIKIDQYNEEITEVLKEIPDHQGYLLLRKVFVDLGIRK</sequence>
<feature type="region of interest" description="Disordered" evidence="1">
    <location>
        <begin position="1"/>
        <end position="26"/>
    </location>
</feature>
<proteinExistence type="predicted"/>
<organism evidence="2 3">
    <name type="scientific">Anaerosporobacter mobilis DSM 15930</name>
    <dbReference type="NCBI Taxonomy" id="1120996"/>
    <lineage>
        <taxon>Bacteria</taxon>
        <taxon>Bacillati</taxon>
        <taxon>Bacillota</taxon>
        <taxon>Clostridia</taxon>
        <taxon>Lachnospirales</taxon>
        <taxon>Lachnospiraceae</taxon>
        <taxon>Anaerosporobacter</taxon>
    </lineage>
</organism>
<dbReference type="RefSeq" id="WP_073291409.1">
    <property type="nucleotide sequence ID" value="NZ_FRCP01000027.1"/>
</dbReference>
<reference evidence="2 3" key="1">
    <citation type="submission" date="2016-11" db="EMBL/GenBank/DDBJ databases">
        <authorList>
            <person name="Jaros S."/>
            <person name="Januszkiewicz K."/>
            <person name="Wedrychowicz H."/>
        </authorList>
    </citation>
    <scope>NUCLEOTIDE SEQUENCE [LARGE SCALE GENOMIC DNA]</scope>
    <source>
        <strain evidence="2 3">DSM 15930</strain>
    </source>
</reference>
<evidence type="ECO:0000313" key="3">
    <source>
        <dbReference type="Proteomes" id="UP000184038"/>
    </source>
</evidence>
<evidence type="ECO:0000256" key="1">
    <source>
        <dbReference type="SAM" id="MobiDB-lite"/>
    </source>
</evidence>
<dbReference type="Proteomes" id="UP000184038">
    <property type="component" value="Unassembled WGS sequence"/>
</dbReference>
<keyword evidence="3" id="KW-1185">Reference proteome</keyword>
<accession>A0A1M7NDL4</accession>